<feature type="transmembrane region" description="Helical" evidence="1">
    <location>
        <begin position="172"/>
        <end position="192"/>
    </location>
</feature>
<dbReference type="Pfam" id="PF11750">
    <property type="entry name" value="DUF3307"/>
    <property type="match status" value="1"/>
</dbReference>
<feature type="transmembrane region" description="Helical" evidence="1">
    <location>
        <begin position="212"/>
        <end position="235"/>
    </location>
</feature>
<feature type="transmembrane region" description="Helical" evidence="1">
    <location>
        <begin position="58"/>
        <end position="78"/>
    </location>
</feature>
<sequence>MIILLKLILAHFIGDFLLQTKKWVIAKELKKARSWQLYVHSISHGLIPWALIWDFDFWPLALFLAVSHFHIDWMKLIFQKSNNMVFWFLFDQGMHFLVLVGVAQFWTGGIWLNWGHLMSQTFLTVMTAFVFLLIVAPIVIGVLLKGWSLAIQENEDDSLANAGKYIGILERLLVFVFILIDQWEAVGFLIAAKSIFRFGDLKESKDRKLTEYILIGTLLSFGIAIVTGIITAYLIKTA</sequence>
<dbReference type="AlphaFoldDB" id="A0A2P8EAT4"/>
<dbReference type="InterPro" id="IPR021737">
    <property type="entry name" value="Phage_phiKZ_Orf197"/>
</dbReference>
<keyword evidence="1" id="KW-0812">Transmembrane</keyword>
<dbReference type="OrthoDB" id="8536716at2"/>
<feature type="transmembrane region" description="Helical" evidence="1">
    <location>
        <begin position="126"/>
        <end position="151"/>
    </location>
</feature>
<keyword evidence="1" id="KW-1133">Transmembrane helix</keyword>
<accession>A0A2P8EAT4</accession>
<gene>
    <name evidence="2" type="ORF">CLV48_102398</name>
</gene>
<proteinExistence type="predicted"/>
<keyword evidence="3" id="KW-1185">Reference proteome</keyword>
<comment type="caution">
    <text evidence="2">The sequence shown here is derived from an EMBL/GenBank/DDBJ whole genome shotgun (WGS) entry which is preliminary data.</text>
</comment>
<organism evidence="2 3">
    <name type="scientific">Cecembia rubra</name>
    <dbReference type="NCBI Taxonomy" id="1485585"/>
    <lineage>
        <taxon>Bacteria</taxon>
        <taxon>Pseudomonadati</taxon>
        <taxon>Bacteroidota</taxon>
        <taxon>Cytophagia</taxon>
        <taxon>Cytophagales</taxon>
        <taxon>Cyclobacteriaceae</taxon>
        <taxon>Cecembia</taxon>
    </lineage>
</organism>
<evidence type="ECO:0000256" key="1">
    <source>
        <dbReference type="SAM" id="Phobius"/>
    </source>
</evidence>
<keyword evidence="1" id="KW-0472">Membrane</keyword>
<evidence type="ECO:0000313" key="2">
    <source>
        <dbReference type="EMBL" id="PSL06581.1"/>
    </source>
</evidence>
<feature type="transmembrane region" description="Helical" evidence="1">
    <location>
        <begin position="85"/>
        <end position="106"/>
    </location>
</feature>
<evidence type="ECO:0000313" key="3">
    <source>
        <dbReference type="Proteomes" id="UP000240708"/>
    </source>
</evidence>
<dbReference type="RefSeq" id="WP_106566497.1">
    <property type="nucleotide sequence ID" value="NZ_JAUVYL010000092.1"/>
</dbReference>
<dbReference type="EMBL" id="PYGF01000002">
    <property type="protein sequence ID" value="PSL06581.1"/>
    <property type="molecule type" value="Genomic_DNA"/>
</dbReference>
<dbReference type="Proteomes" id="UP000240708">
    <property type="component" value="Unassembled WGS sequence"/>
</dbReference>
<name>A0A2P8EAT4_9BACT</name>
<protein>
    <submittedName>
        <fullName evidence="2">Uncharacterized protein DUF3307</fullName>
    </submittedName>
</protein>
<reference evidence="2 3" key="1">
    <citation type="submission" date="2018-03" db="EMBL/GenBank/DDBJ databases">
        <title>Genomic Encyclopedia of Archaeal and Bacterial Type Strains, Phase II (KMG-II): from individual species to whole genera.</title>
        <authorList>
            <person name="Goeker M."/>
        </authorList>
    </citation>
    <scope>NUCLEOTIDE SEQUENCE [LARGE SCALE GENOMIC DNA]</scope>
    <source>
        <strain evidence="2 3">DSM 28057</strain>
    </source>
</reference>